<dbReference type="InterPro" id="IPR000150">
    <property type="entry name" value="Cof"/>
</dbReference>
<name>A0A4P6ZL71_9LACO</name>
<dbReference type="AlphaFoldDB" id="A0A4P6ZL71"/>
<dbReference type="InterPro" id="IPR006379">
    <property type="entry name" value="HAD-SF_hydro_IIB"/>
</dbReference>
<keyword evidence="1" id="KW-0378">Hydrolase</keyword>
<proteinExistence type="predicted"/>
<dbReference type="Pfam" id="PF08282">
    <property type="entry name" value="Hydrolase_3"/>
    <property type="match status" value="1"/>
</dbReference>
<sequence>MKALNQLRKNNVLPVISTGRNTSMIKSIIKVTGIQTLICNNGGYLQYQGKPLNTIAIPTPVLENLVNMASKYHNALDFQDPYQIVLSQANALTTDFYAHRITLNPPVNKKFYQSHPIVFVHVFTHKEDGHDLDYINHFKGQLHILRNNPYTLDVTKVGVSKKLGIQILLKKLHLQNIPTYAFGDGANDIEMLDQVDYGIAMGNGVKACKDNASFVTDTDDRDGIAKGLKHYHLI</sequence>
<dbReference type="PANTHER" id="PTHR10000:SF8">
    <property type="entry name" value="HAD SUPERFAMILY HYDROLASE-LIKE, TYPE 3"/>
    <property type="match status" value="1"/>
</dbReference>
<dbReference type="Proteomes" id="UP000294321">
    <property type="component" value="Chromosome"/>
</dbReference>
<dbReference type="PANTHER" id="PTHR10000">
    <property type="entry name" value="PHOSPHOSERINE PHOSPHATASE"/>
    <property type="match status" value="1"/>
</dbReference>
<dbReference type="OrthoDB" id="9810101at2"/>
<dbReference type="EMBL" id="CP034726">
    <property type="protein sequence ID" value="QBP18474.1"/>
    <property type="molecule type" value="Genomic_DNA"/>
</dbReference>
<dbReference type="SUPFAM" id="SSF56784">
    <property type="entry name" value="HAD-like"/>
    <property type="match status" value="1"/>
</dbReference>
<dbReference type="PROSITE" id="PS01229">
    <property type="entry name" value="COF_2"/>
    <property type="match status" value="1"/>
</dbReference>
<gene>
    <name evidence="1" type="ORF">ELX58_04845</name>
</gene>
<dbReference type="Gene3D" id="3.40.50.1000">
    <property type="entry name" value="HAD superfamily/HAD-like"/>
    <property type="match status" value="1"/>
</dbReference>
<evidence type="ECO:0000313" key="2">
    <source>
        <dbReference type="Proteomes" id="UP000294321"/>
    </source>
</evidence>
<evidence type="ECO:0000313" key="1">
    <source>
        <dbReference type="EMBL" id="QBP18474.1"/>
    </source>
</evidence>
<dbReference type="InterPro" id="IPR036412">
    <property type="entry name" value="HAD-like_sf"/>
</dbReference>
<dbReference type="NCBIfam" id="TIGR00099">
    <property type="entry name" value="Cof-subfamily"/>
    <property type="match status" value="1"/>
</dbReference>
<organism evidence="1 2">
    <name type="scientific">Acetilactobacillus jinshanensis</name>
    <dbReference type="NCBI Taxonomy" id="1720083"/>
    <lineage>
        <taxon>Bacteria</taxon>
        <taxon>Bacillati</taxon>
        <taxon>Bacillota</taxon>
        <taxon>Bacilli</taxon>
        <taxon>Lactobacillales</taxon>
        <taxon>Lactobacillaceae</taxon>
        <taxon>Acetilactobacillus</taxon>
    </lineage>
</organism>
<protein>
    <submittedName>
        <fullName evidence="1">Cof-type HAD-IIB family hydrolase</fullName>
    </submittedName>
</protein>
<accession>A0A4P6ZL71</accession>
<dbReference type="GO" id="GO:0000287">
    <property type="term" value="F:magnesium ion binding"/>
    <property type="evidence" value="ECO:0007669"/>
    <property type="project" value="TreeGrafter"/>
</dbReference>
<dbReference type="InterPro" id="IPR023214">
    <property type="entry name" value="HAD_sf"/>
</dbReference>
<dbReference type="KEGG" id="lji:ELX58_04845"/>
<dbReference type="GO" id="GO:0005829">
    <property type="term" value="C:cytosol"/>
    <property type="evidence" value="ECO:0007669"/>
    <property type="project" value="TreeGrafter"/>
</dbReference>
<dbReference type="GO" id="GO:0016791">
    <property type="term" value="F:phosphatase activity"/>
    <property type="evidence" value="ECO:0007669"/>
    <property type="project" value="TreeGrafter"/>
</dbReference>
<dbReference type="Gene3D" id="3.30.1240.10">
    <property type="match status" value="1"/>
</dbReference>
<dbReference type="NCBIfam" id="TIGR01484">
    <property type="entry name" value="HAD-SF-IIB"/>
    <property type="match status" value="1"/>
</dbReference>
<reference evidence="2" key="1">
    <citation type="submission" date="2018-12" db="EMBL/GenBank/DDBJ databases">
        <title>A new species of lactobacillus.</title>
        <authorList>
            <person name="Jian Y."/>
            <person name="Xin L."/>
            <person name="Hong Z.J."/>
            <person name="Ming L.Z."/>
            <person name="Hong X.Z."/>
        </authorList>
    </citation>
    <scope>NUCLEOTIDE SEQUENCE [LARGE SCALE GENOMIC DNA]</scope>
    <source>
        <strain evidence="2">HSLZ-75</strain>
    </source>
</reference>
<keyword evidence="2" id="KW-1185">Reference proteome</keyword>